<feature type="non-terminal residue" evidence="4">
    <location>
        <position position="1"/>
    </location>
</feature>
<evidence type="ECO:0000313" key="5">
    <source>
        <dbReference type="Proteomes" id="UP000727407"/>
    </source>
</evidence>
<evidence type="ECO:0000259" key="3">
    <source>
        <dbReference type="PROSITE" id="PS50041"/>
    </source>
</evidence>
<name>A0A8J4TF65_CLAMG</name>
<dbReference type="InterPro" id="IPR001304">
    <property type="entry name" value="C-type_lectin-like"/>
</dbReference>
<dbReference type="PROSITE" id="PS50041">
    <property type="entry name" value="C_TYPE_LECTIN_2"/>
    <property type="match status" value="2"/>
</dbReference>
<dbReference type="InterPro" id="IPR018378">
    <property type="entry name" value="C-type_lectin_CS"/>
</dbReference>
<evidence type="ECO:0000256" key="2">
    <source>
        <dbReference type="SAM" id="Coils"/>
    </source>
</evidence>
<feature type="domain" description="C-type lectin" evidence="3">
    <location>
        <begin position="70"/>
        <end position="180"/>
    </location>
</feature>
<proteinExistence type="predicted"/>
<dbReference type="OrthoDB" id="6369810at2759"/>
<organism evidence="4 5">
    <name type="scientific">Clarias magur</name>
    <name type="common">Asian catfish</name>
    <name type="synonym">Macropteronotus magur</name>
    <dbReference type="NCBI Taxonomy" id="1594786"/>
    <lineage>
        <taxon>Eukaryota</taxon>
        <taxon>Metazoa</taxon>
        <taxon>Chordata</taxon>
        <taxon>Craniata</taxon>
        <taxon>Vertebrata</taxon>
        <taxon>Euteleostomi</taxon>
        <taxon>Actinopterygii</taxon>
        <taxon>Neopterygii</taxon>
        <taxon>Teleostei</taxon>
        <taxon>Ostariophysi</taxon>
        <taxon>Siluriformes</taxon>
        <taxon>Clariidae</taxon>
        <taxon>Clarias</taxon>
    </lineage>
</organism>
<dbReference type="SUPFAM" id="SSF56436">
    <property type="entry name" value="C-type lectin-like"/>
    <property type="match status" value="2"/>
</dbReference>
<dbReference type="AlphaFoldDB" id="A0A8J4TF65"/>
<dbReference type="PANTHER" id="PTHR45784:SF3">
    <property type="entry name" value="C-TYPE LECTIN DOMAIN FAMILY 4 MEMBER K-LIKE-RELATED"/>
    <property type="match status" value="1"/>
</dbReference>
<evidence type="ECO:0000256" key="1">
    <source>
        <dbReference type="ARBA" id="ARBA00023157"/>
    </source>
</evidence>
<sequence>MEALEKQIRDLQVKLAQLQQRKSALESSRTNAHLSQSLRYSAALVMRNDMLLLTFYTGLIPLVLSVPCKYYLIQQGETWSDAQAYCRVNHTDLAIIEGDDNMIRLQNEAQRQHLGSSVWIGLYNDINSWRWSYANEPLGSMRPWHKGEPNNSGGRQLCGAMSKVDWWDKTCTDPNPFICFNYTETGAYNYIYISNAMSWYKAQMYCRTHYIDLASSKDTAENSIMLGLVNVYAWIGLFRDSWKWIDQNNFTTYPISWMPGKPDNGLGNENCGYLNNSEVADAQCSGIMPFFCYSVITGQQQIIRVTVQSNQDVNGPAVKVSILEQ</sequence>
<accession>A0A8J4TF65</accession>
<dbReference type="InterPro" id="IPR016187">
    <property type="entry name" value="CTDL_fold"/>
</dbReference>
<dbReference type="Gene3D" id="3.10.100.10">
    <property type="entry name" value="Mannose-Binding Protein A, subunit A"/>
    <property type="match status" value="2"/>
</dbReference>
<gene>
    <name evidence="4" type="ORF">DAT39_016121</name>
</gene>
<keyword evidence="5" id="KW-1185">Reference proteome</keyword>
<keyword evidence="1" id="KW-1015">Disulfide bond</keyword>
<dbReference type="PROSITE" id="PS00615">
    <property type="entry name" value="C_TYPE_LECTIN_1"/>
    <property type="match status" value="1"/>
</dbReference>
<reference evidence="4" key="1">
    <citation type="submission" date="2020-07" db="EMBL/GenBank/DDBJ databases">
        <title>Clarias magur genome sequencing, assembly and annotation.</title>
        <authorList>
            <person name="Kushwaha B."/>
            <person name="Kumar R."/>
            <person name="Das P."/>
            <person name="Joshi C.G."/>
            <person name="Kumar D."/>
            <person name="Nagpure N.S."/>
            <person name="Pandey M."/>
            <person name="Agarwal S."/>
            <person name="Srivastava S."/>
            <person name="Singh M."/>
            <person name="Sahoo L."/>
            <person name="Jayasankar P."/>
            <person name="Meher P.K."/>
            <person name="Koringa P.G."/>
            <person name="Iquebal M.A."/>
            <person name="Das S.P."/>
            <person name="Bit A."/>
            <person name="Patnaik S."/>
            <person name="Patel N."/>
            <person name="Shah T.M."/>
            <person name="Hinsu A."/>
            <person name="Jena J.K."/>
        </authorList>
    </citation>
    <scope>NUCLEOTIDE SEQUENCE</scope>
    <source>
        <strain evidence="4">CIFAMagur01</strain>
        <tissue evidence="4">Testis</tissue>
    </source>
</reference>
<dbReference type="EMBL" id="QNUK01000387">
    <property type="protein sequence ID" value="KAF5894175.1"/>
    <property type="molecule type" value="Genomic_DNA"/>
</dbReference>
<comment type="caution">
    <text evidence="4">The sequence shown here is derived from an EMBL/GenBank/DDBJ whole genome shotgun (WGS) entry which is preliminary data.</text>
</comment>
<protein>
    <submittedName>
        <fullName evidence="4">Putative C-type lectin domain family 20 member A isoform X1</fullName>
    </submittedName>
</protein>
<evidence type="ECO:0000313" key="4">
    <source>
        <dbReference type="EMBL" id="KAF5894175.1"/>
    </source>
</evidence>
<dbReference type="Proteomes" id="UP000727407">
    <property type="component" value="Unassembled WGS sequence"/>
</dbReference>
<feature type="coiled-coil region" evidence="2">
    <location>
        <begin position="1"/>
        <end position="28"/>
    </location>
</feature>
<dbReference type="InterPro" id="IPR016186">
    <property type="entry name" value="C-type_lectin-like/link_sf"/>
</dbReference>
<keyword evidence="2" id="KW-0175">Coiled coil</keyword>
<dbReference type="Pfam" id="PF00059">
    <property type="entry name" value="Lectin_C"/>
    <property type="match status" value="2"/>
</dbReference>
<feature type="domain" description="C-type lectin" evidence="3">
    <location>
        <begin position="185"/>
        <end position="293"/>
    </location>
</feature>
<dbReference type="PANTHER" id="PTHR45784">
    <property type="entry name" value="C-TYPE LECTIN DOMAIN FAMILY 20 MEMBER A-RELATED"/>
    <property type="match status" value="1"/>
</dbReference>
<dbReference type="SMART" id="SM00034">
    <property type="entry name" value="CLECT"/>
    <property type="match status" value="2"/>
</dbReference>